<organism evidence="2 3">
    <name type="scientific">Rhynchophorus ferrugineus</name>
    <name type="common">Red palm weevil</name>
    <name type="synonym">Curculio ferrugineus</name>
    <dbReference type="NCBI Taxonomy" id="354439"/>
    <lineage>
        <taxon>Eukaryota</taxon>
        <taxon>Metazoa</taxon>
        <taxon>Ecdysozoa</taxon>
        <taxon>Arthropoda</taxon>
        <taxon>Hexapoda</taxon>
        <taxon>Insecta</taxon>
        <taxon>Pterygota</taxon>
        <taxon>Neoptera</taxon>
        <taxon>Endopterygota</taxon>
        <taxon>Coleoptera</taxon>
        <taxon>Polyphaga</taxon>
        <taxon>Cucujiformia</taxon>
        <taxon>Curculionidae</taxon>
        <taxon>Dryophthorinae</taxon>
        <taxon>Rhynchophorus</taxon>
    </lineage>
</organism>
<reference evidence="2" key="1">
    <citation type="submission" date="2020-08" db="EMBL/GenBank/DDBJ databases">
        <title>Genome sequencing and assembly of the red palm weevil Rhynchophorus ferrugineus.</title>
        <authorList>
            <person name="Dias G.B."/>
            <person name="Bergman C.M."/>
            <person name="Manee M."/>
        </authorList>
    </citation>
    <scope>NUCLEOTIDE SEQUENCE</scope>
    <source>
        <strain evidence="2">AA-2017</strain>
        <tissue evidence="2">Whole larva</tissue>
    </source>
</reference>
<keyword evidence="3" id="KW-1185">Reference proteome</keyword>
<dbReference type="EMBL" id="JAACXV010014412">
    <property type="protein sequence ID" value="KAF7267506.1"/>
    <property type="molecule type" value="Genomic_DNA"/>
</dbReference>
<evidence type="ECO:0000313" key="3">
    <source>
        <dbReference type="Proteomes" id="UP000625711"/>
    </source>
</evidence>
<feature type="compositionally biased region" description="Basic residues" evidence="1">
    <location>
        <begin position="50"/>
        <end position="69"/>
    </location>
</feature>
<feature type="region of interest" description="Disordered" evidence="1">
    <location>
        <begin position="49"/>
        <end position="69"/>
    </location>
</feature>
<protein>
    <submittedName>
        <fullName evidence="2">Uncharacterized protein</fullName>
    </submittedName>
</protein>
<name>A0A834M0M3_RHYFE</name>
<dbReference type="Proteomes" id="UP000625711">
    <property type="component" value="Unassembled WGS sequence"/>
</dbReference>
<sequence>MTGQSTLHGGEEGAFAVRQFLPTKRDDPARIVIFIKDVLISFCTEAGPGTKRRTAARPLKRKQLQVDRNRRRRRRRRLLLLLPRGAVARGEVSIY</sequence>
<gene>
    <name evidence="2" type="ORF">GWI33_019271</name>
</gene>
<evidence type="ECO:0000313" key="2">
    <source>
        <dbReference type="EMBL" id="KAF7267506.1"/>
    </source>
</evidence>
<dbReference type="AlphaFoldDB" id="A0A834M0M3"/>
<proteinExistence type="predicted"/>
<evidence type="ECO:0000256" key="1">
    <source>
        <dbReference type="SAM" id="MobiDB-lite"/>
    </source>
</evidence>
<accession>A0A834M0M3</accession>
<comment type="caution">
    <text evidence="2">The sequence shown here is derived from an EMBL/GenBank/DDBJ whole genome shotgun (WGS) entry which is preliminary data.</text>
</comment>